<evidence type="ECO:0000313" key="1">
    <source>
        <dbReference type="EMBL" id="CAI9149501.1"/>
    </source>
</evidence>
<protein>
    <submittedName>
        <fullName evidence="1">Uncharacterized protein</fullName>
    </submittedName>
</protein>
<comment type="caution">
    <text evidence="1">The sequence shown here is derived from an EMBL/GenBank/DDBJ whole genome shotgun (WGS) entry which is preliminary data.</text>
</comment>
<dbReference type="Proteomes" id="UP001176941">
    <property type="component" value="Unassembled WGS sequence"/>
</dbReference>
<name>A0ABN8XK26_RANTA</name>
<gene>
    <name evidence="1" type="ORF">MRATA1EN1_LOCUS31119</name>
</gene>
<evidence type="ECO:0000313" key="2">
    <source>
        <dbReference type="Proteomes" id="UP001176941"/>
    </source>
</evidence>
<dbReference type="EMBL" id="CATKSN020000340">
    <property type="protein sequence ID" value="CAI9149501.1"/>
    <property type="molecule type" value="Genomic_DNA"/>
</dbReference>
<proteinExistence type="predicted"/>
<organism evidence="1 2">
    <name type="scientific">Rangifer tarandus platyrhynchus</name>
    <name type="common">Svalbard reindeer</name>
    <dbReference type="NCBI Taxonomy" id="3082113"/>
    <lineage>
        <taxon>Eukaryota</taxon>
        <taxon>Metazoa</taxon>
        <taxon>Chordata</taxon>
        <taxon>Craniata</taxon>
        <taxon>Vertebrata</taxon>
        <taxon>Euteleostomi</taxon>
        <taxon>Mammalia</taxon>
        <taxon>Eutheria</taxon>
        <taxon>Laurasiatheria</taxon>
        <taxon>Artiodactyla</taxon>
        <taxon>Ruminantia</taxon>
        <taxon>Pecora</taxon>
        <taxon>Cervidae</taxon>
        <taxon>Odocoileinae</taxon>
        <taxon>Rangifer</taxon>
    </lineage>
</organism>
<keyword evidence="2" id="KW-1185">Reference proteome</keyword>
<accession>A0ABN8XK26</accession>
<reference evidence="1" key="1">
    <citation type="submission" date="2023-04" db="EMBL/GenBank/DDBJ databases">
        <authorList>
            <consortium name="ELIXIR-Norway"/>
        </authorList>
    </citation>
    <scope>NUCLEOTIDE SEQUENCE [LARGE SCALE GENOMIC DNA]</scope>
</reference>
<sequence>MHLRVADVTQAVAVAGILDVLNFYPGYQCVRVPSPEHCHEASPKGRSATKSNARDCEELRGYRLSECYTDTDRLKIDCVWTPRDDNLWLRDLTSSGYKVRALVMMPLRLTESNQHIEFGLADPPTPAAVEGPKTEAHWPHWHGRSRHASSCLSSHHERRCQGECHVSRHLTGTRTGEWCAAHSREPQALQNNNIFLQIEVNSLPETQPASHYSMLANPVQFMNCRVQQNECVSRKSLSNRISGAAAILLRKRGGRGKNLALEKRRVRTAYIEGRGWVGPRTGMRSLLLRVGRATYGSPGAVVRKALNPTVHMYGGEKYIEKHLTFSFSLLISKRNPCCESSAAYGCSASQLDLCSSTLLGGDSDAIRLSSNTQRSPDPFGRE</sequence>